<dbReference type="Pfam" id="PF24357">
    <property type="entry name" value="TMD0_ABC"/>
    <property type="match status" value="1"/>
</dbReference>
<dbReference type="PROSITE" id="PS50893">
    <property type="entry name" value="ABC_TRANSPORTER_2"/>
    <property type="match status" value="2"/>
</dbReference>
<dbReference type="CDD" id="cd18579">
    <property type="entry name" value="ABC_6TM_ABCC_D1"/>
    <property type="match status" value="1"/>
</dbReference>
<feature type="domain" description="ABC transmembrane type-1" evidence="11">
    <location>
        <begin position="277"/>
        <end position="557"/>
    </location>
</feature>
<feature type="domain" description="ABC transmembrane type-1" evidence="11">
    <location>
        <begin position="889"/>
        <end position="1168"/>
    </location>
</feature>
<evidence type="ECO:0000256" key="1">
    <source>
        <dbReference type="ARBA" id="ARBA00004141"/>
    </source>
</evidence>
<evidence type="ECO:0000256" key="2">
    <source>
        <dbReference type="ARBA" id="ARBA00022448"/>
    </source>
</evidence>
<feature type="transmembrane region" description="Helical" evidence="9">
    <location>
        <begin position="33"/>
        <end position="51"/>
    </location>
</feature>
<reference evidence="12" key="1">
    <citation type="journal article" date="2020" name="Stud. Mycol.">
        <title>101 Dothideomycetes genomes: a test case for predicting lifestyles and emergence of pathogens.</title>
        <authorList>
            <person name="Haridas S."/>
            <person name="Albert R."/>
            <person name="Binder M."/>
            <person name="Bloem J."/>
            <person name="Labutti K."/>
            <person name="Salamov A."/>
            <person name="Andreopoulos B."/>
            <person name="Baker S."/>
            <person name="Barry K."/>
            <person name="Bills G."/>
            <person name="Bluhm B."/>
            <person name="Cannon C."/>
            <person name="Castanera R."/>
            <person name="Culley D."/>
            <person name="Daum C."/>
            <person name="Ezra D."/>
            <person name="Gonzalez J."/>
            <person name="Henrissat B."/>
            <person name="Kuo A."/>
            <person name="Liang C."/>
            <person name="Lipzen A."/>
            <person name="Lutzoni F."/>
            <person name="Magnuson J."/>
            <person name="Mondo S."/>
            <person name="Nolan M."/>
            <person name="Ohm R."/>
            <person name="Pangilinan J."/>
            <person name="Park H.-J."/>
            <person name="Ramirez L."/>
            <person name="Alfaro M."/>
            <person name="Sun H."/>
            <person name="Tritt A."/>
            <person name="Yoshinaga Y."/>
            <person name="Zwiers L.-H."/>
            <person name="Turgeon B."/>
            <person name="Goodwin S."/>
            <person name="Spatafora J."/>
            <person name="Crous P."/>
            <person name="Grigoriev I."/>
        </authorList>
    </citation>
    <scope>NUCLEOTIDE SEQUENCE</scope>
    <source>
        <strain evidence="12">CBS 279.74</strain>
    </source>
</reference>
<dbReference type="PANTHER" id="PTHR24223">
    <property type="entry name" value="ATP-BINDING CASSETTE SUB-FAMILY C"/>
    <property type="match status" value="1"/>
</dbReference>
<evidence type="ECO:0000313" key="12">
    <source>
        <dbReference type="EMBL" id="KAF2713348.1"/>
    </source>
</evidence>
<dbReference type="Proteomes" id="UP000799428">
    <property type="component" value="Unassembled WGS sequence"/>
</dbReference>
<dbReference type="SMART" id="SM00382">
    <property type="entry name" value="AAA"/>
    <property type="match status" value="2"/>
</dbReference>
<organism evidence="12 13">
    <name type="scientific">Pleomassaria siparia CBS 279.74</name>
    <dbReference type="NCBI Taxonomy" id="1314801"/>
    <lineage>
        <taxon>Eukaryota</taxon>
        <taxon>Fungi</taxon>
        <taxon>Dikarya</taxon>
        <taxon>Ascomycota</taxon>
        <taxon>Pezizomycotina</taxon>
        <taxon>Dothideomycetes</taxon>
        <taxon>Pleosporomycetidae</taxon>
        <taxon>Pleosporales</taxon>
        <taxon>Pleomassariaceae</taxon>
        <taxon>Pleomassaria</taxon>
    </lineage>
</organism>
<protein>
    <submittedName>
        <fullName evidence="12">P-loop containing nucleoside triphosphate hydrolase protein</fullName>
    </submittedName>
</protein>
<feature type="transmembrane region" description="Helical" evidence="9">
    <location>
        <begin position="156"/>
        <end position="175"/>
    </location>
</feature>
<feature type="transmembrane region" description="Helical" evidence="9">
    <location>
        <begin position="1017"/>
        <end position="1041"/>
    </location>
</feature>
<dbReference type="Pfam" id="PF00664">
    <property type="entry name" value="ABC_membrane"/>
    <property type="match status" value="2"/>
</dbReference>
<dbReference type="GO" id="GO:0005524">
    <property type="term" value="F:ATP binding"/>
    <property type="evidence" value="ECO:0007669"/>
    <property type="project" value="UniProtKB-KW"/>
</dbReference>
<dbReference type="FunFam" id="3.40.50.300:FF:000838">
    <property type="entry name" value="ABC multidrug transporter (Eurofung)"/>
    <property type="match status" value="1"/>
</dbReference>
<feature type="transmembrane region" description="Helical" evidence="9">
    <location>
        <begin position="410"/>
        <end position="429"/>
    </location>
</feature>
<keyword evidence="7 9" id="KW-0472">Membrane</keyword>
<feature type="transmembrane region" description="Helical" evidence="9">
    <location>
        <begin position="131"/>
        <end position="150"/>
    </location>
</feature>
<evidence type="ECO:0000313" key="13">
    <source>
        <dbReference type="Proteomes" id="UP000799428"/>
    </source>
</evidence>
<keyword evidence="2" id="KW-0813">Transport</keyword>
<dbReference type="InterPro" id="IPR027417">
    <property type="entry name" value="P-loop_NTPase"/>
</dbReference>
<dbReference type="InterPro" id="IPR050173">
    <property type="entry name" value="ABC_transporter_C-like"/>
</dbReference>
<dbReference type="InterPro" id="IPR044746">
    <property type="entry name" value="ABCC_6TM_D1"/>
</dbReference>
<evidence type="ECO:0000256" key="6">
    <source>
        <dbReference type="ARBA" id="ARBA00022989"/>
    </source>
</evidence>
<feature type="transmembrane region" description="Helical" evidence="9">
    <location>
        <begin position="100"/>
        <end position="119"/>
    </location>
</feature>
<dbReference type="EMBL" id="MU005765">
    <property type="protein sequence ID" value="KAF2713348.1"/>
    <property type="molecule type" value="Genomic_DNA"/>
</dbReference>
<evidence type="ECO:0000256" key="9">
    <source>
        <dbReference type="SAM" id="Phobius"/>
    </source>
</evidence>
<evidence type="ECO:0000256" key="3">
    <source>
        <dbReference type="ARBA" id="ARBA00022692"/>
    </source>
</evidence>
<feature type="transmembrane region" description="Helical" evidence="9">
    <location>
        <begin position="490"/>
        <end position="511"/>
    </location>
</feature>
<keyword evidence="8" id="KW-0325">Glycoprotein</keyword>
<feature type="transmembrane region" description="Helical" evidence="9">
    <location>
        <begin position="928"/>
        <end position="949"/>
    </location>
</feature>
<dbReference type="CDD" id="cd18580">
    <property type="entry name" value="ABC_6TM_ABCC_D2"/>
    <property type="match status" value="1"/>
</dbReference>
<evidence type="ECO:0000256" key="5">
    <source>
        <dbReference type="ARBA" id="ARBA00022840"/>
    </source>
</evidence>
<dbReference type="PROSITE" id="PS50929">
    <property type="entry name" value="ABC_TM1F"/>
    <property type="match status" value="2"/>
</dbReference>
<keyword evidence="3 9" id="KW-0812">Transmembrane</keyword>
<dbReference type="GO" id="GO:0016020">
    <property type="term" value="C:membrane"/>
    <property type="evidence" value="ECO:0007669"/>
    <property type="project" value="UniProtKB-SubCell"/>
</dbReference>
<dbReference type="InterPro" id="IPR011527">
    <property type="entry name" value="ABC1_TM_dom"/>
</dbReference>
<feature type="transmembrane region" description="Helical" evidence="9">
    <location>
        <begin position="309"/>
        <end position="331"/>
    </location>
</feature>
<dbReference type="InterPro" id="IPR017871">
    <property type="entry name" value="ABC_transporter-like_CS"/>
</dbReference>
<dbReference type="GO" id="GO:0016887">
    <property type="term" value="F:ATP hydrolysis activity"/>
    <property type="evidence" value="ECO:0007669"/>
    <property type="project" value="InterPro"/>
</dbReference>
<dbReference type="PANTHER" id="PTHR24223:SF399">
    <property type="entry name" value="ABC TRANSPORTER ATNG"/>
    <property type="match status" value="1"/>
</dbReference>
<evidence type="ECO:0000259" key="11">
    <source>
        <dbReference type="PROSITE" id="PS50929"/>
    </source>
</evidence>
<feature type="transmembrane region" description="Helical" evidence="9">
    <location>
        <begin position="883"/>
        <end position="908"/>
    </location>
</feature>
<feature type="transmembrane region" description="Helical" evidence="9">
    <location>
        <begin position="1110"/>
        <end position="1133"/>
    </location>
</feature>
<dbReference type="GO" id="GO:0140359">
    <property type="term" value="F:ABC-type transporter activity"/>
    <property type="evidence" value="ECO:0007669"/>
    <property type="project" value="InterPro"/>
</dbReference>
<dbReference type="SUPFAM" id="SSF90123">
    <property type="entry name" value="ABC transporter transmembrane region"/>
    <property type="match status" value="2"/>
</dbReference>
<evidence type="ECO:0000256" key="7">
    <source>
        <dbReference type="ARBA" id="ARBA00023136"/>
    </source>
</evidence>
<dbReference type="Pfam" id="PF00005">
    <property type="entry name" value="ABC_tran"/>
    <property type="match status" value="2"/>
</dbReference>
<comment type="subcellular location">
    <subcellularLocation>
        <location evidence="1">Membrane</location>
        <topology evidence="1">Multi-pass membrane protein</topology>
    </subcellularLocation>
</comment>
<keyword evidence="6 9" id="KW-1133">Transmembrane helix</keyword>
<gene>
    <name evidence="12" type="ORF">K504DRAFT_398479</name>
</gene>
<dbReference type="PROSITE" id="PS00211">
    <property type="entry name" value="ABC_TRANSPORTER_1"/>
    <property type="match status" value="2"/>
</dbReference>
<feature type="transmembrane region" description="Helical" evidence="9">
    <location>
        <begin position="71"/>
        <end position="88"/>
    </location>
</feature>
<evidence type="ECO:0000256" key="8">
    <source>
        <dbReference type="ARBA" id="ARBA00023180"/>
    </source>
</evidence>
<keyword evidence="5" id="KW-0067">ATP-binding</keyword>
<feature type="transmembrane region" description="Helical" evidence="9">
    <location>
        <begin position="385"/>
        <end position="404"/>
    </location>
</feature>
<dbReference type="InterPro" id="IPR036640">
    <property type="entry name" value="ABC1_TM_sf"/>
</dbReference>
<dbReference type="InterPro" id="IPR003593">
    <property type="entry name" value="AAA+_ATPase"/>
</dbReference>
<dbReference type="Gene3D" id="3.40.50.300">
    <property type="entry name" value="P-loop containing nucleotide triphosphate hydrolases"/>
    <property type="match status" value="2"/>
</dbReference>
<evidence type="ECO:0000259" key="10">
    <source>
        <dbReference type="PROSITE" id="PS50893"/>
    </source>
</evidence>
<evidence type="ECO:0000256" key="4">
    <source>
        <dbReference type="ARBA" id="ARBA00022741"/>
    </source>
</evidence>
<name>A0A6G1KKJ3_9PLEO</name>
<feature type="domain" description="ABC transporter" evidence="10">
    <location>
        <begin position="601"/>
        <end position="827"/>
    </location>
</feature>
<feature type="domain" description="ABC transporter" evidence="10">
    <location>
        <begin position="1207"/>
        <end position="1451"/>
    </location>
</feature>
<accession>A0A6G1KKJ3</accession>
<dbReference type="InterPro" id="IPR056227">
    <property type="entry name" value="TMD0_ABC"/>
</dbReference>
<sequence length="1456" mass="161161">MSQACYADGSFGPAIGSGCRGGFDFTLVFEDSMLGLLPHAALLLLAPLRLATLRRRRQRVAKNSHLGFLKMFTSGCYAISAIMLLIIWCEIDVYKTRLSIASASLVSLASLMVVTLSRLEHTRAVKPSHLLQFFLLVLLLCDAVRLRTLFLMDYPASLVMSASIHTFLTALLLLLESLDKRQLFSSNRDRMLPPEETIGLFGRRLIWHLNGLFEDGYRKILKPTDLFTIDADLASKERERLFQTVWNHQKKSGKSPLAWTIYKVLWLDLLLPVIPRIIQMIATLSQPYLITAMINFIQRHNNPDTKNVGYGLICAYALNYSLLAISSSWCAQNVARFSTKLRSCLISLIYEKTLHVTSKDVNLGAATVLMQVNVDVEKVLNGTRYMNELWAAVISTAVALYILYRHLGVSFVAPFLTTLVVTCICMQIGSRMRTRQMDWAVTTQARVTSISYVVGCIKGVRMLGLSETVHGMLTTLRELEVAAHTHVRKLTVWVILISNTMFQTTTLATYVTYTAVALSKPGGLTLNFNVLYGSMSALKLVTSPMMHVLLLIPQIQASLASLTRIQDFLASDSFGEEASPVRHIGSSDIGLHQNRKQDSIVEVKDAAFGFDAEKPILFDISLTCQSESLTMVIGKVGSGKSVLLRSLVGEARLLQGSFDPLPSGTAFCDQTVWLRNVTVRDNIIGEDVFEEAWYNDVLWSCNLTQDLDEMKKGDFTSIGSKGITLSGGQKNRISLARALYARKPILVVDDMLAGLDNTTEKLVFDRVFGRNGLLRRSGATVILATHATYFARHADNIIVLSKGRIIEDGTYQDLVAKKFNFSEMDASPRGITNDADPIETVSSESSPMITARVPNVDPEEEIEEDDARRAGDRQSLIFFMKSVGILHCLIYFGLCSLATVTTTIQFLWLKWWAHSNDTSRAGNIRSLYMFIIITLVNIFCFLAFIAHWARWFVPRASLALHAAQLKALMRAKFSYLVSTDTGSITNRFSQDIGLVDSQLQGAWLNFTEGVLIVFSQIAILIVATPLVGVTIPLLGGVSYLIQRVYLRTSRQVRLMDLEAKAPLCTHFLESLAGIVTIRSFGWTTAFRKRNNELLEQSQVPFYLLLQIQNWLTLVVELMVTGLVTSMVGLAVALRSKVDPGYLGLALVAAMDLGFQFRIIILSWTELETSLSAVTRIKQFSNPEIIPHESDDTEKPYPPRSWPTAGSVIFHSLSASYAVNGKTVLNRIDLNIKAGEKVGLCGRTGSGKSSLVATLFGLLHQQGGEILIDNIPTTNLSLVVLRSKIIALPQEAFFLKGTVRHNLAPWITEANVSSVSNAQMKDALEQVQLWGKLSSATEGGSSVLDMSLDNVDDVFSQGERQLFCLARAILMDGKIVVLDEATSSVDAQTDALMQRVLRTAFADRTIIAIAHRLDTILDFDRVVVMDAGSIAEIGQPAALMHKDGSLFKTLVESQGNK</sequence>
<keyword evidence="13" id="KW-1185">Reference proteome</keyword>
<dbReference type="Gene3D" id="1.20.1560.10">
    <property type="entry name" value="ABC transporter type 1, transmembrane domain"/>
    <property type="match status" value="2"/>
</dbReference>
<keyword evidence="4" id="KW-0547">Nucleotide-binding</keyword>
<dbReference type="CDD" id="cd03244">
    <property type="entry name" value="ABCC_MRP_domain2"/>
    <property type="match status" value="1"/>
</dbReference>
<dbReference type="InterPro" id="IPR044726">
    <property type="entry name" value="ABCC_6TM_D2"/>
</dbReference>
<dbReference type="InterPro" id="IPR003439">
    <property type="entry name" value="ABC_transporter-like_ATP-bd"/>
</dbReference>
<keyword evidence="12" id="KW-0378">Hydrolase</keyword>
<proteinExistence type="predicted"/>
<dbReference type="OrthoDB" id="6500128at2759"/>
<dbReference type="SUPFAM" id="SSF52540">
    <property type="entry name" value="P-loop containing nucleoside triphosphate hydrolases"/>
    <property type="match status" value="2"/>
</dbReference>